<feature type="transmembrane region" description="Helical" evidence="1">
    <location>
        <begin position="140"/>
        <end position="161"/>
    </location>
</feature>
<dbReference type="RefSeq" id="WP_189574310.1">
    <property type="nucleotide sequence ID" value="NZ_BMXU01000001.1"/>
</dbReference>
<dbReference type="EMBL" id="JBHRVA010000002">
    <property type="protein sequence ID" value="MFC3302090.1"/>
    <property type="molecule type" value="Genomic_DNA"/>
</dbReference>
<dbReference type="Proteomes" id="UP001595607">
    <property type="component" value="Unassembled WGS sequence"/>
</dbReference>
<keyword evidence="1" id="KW-0472">Membrane</keyword>
<evidence type="ECO:0000256" key="1">
    <source>
        <dbReference type="SAM" id="Phobius"/>
    </source>
</evidence>
<gene>
    <name evidence="2" type="ORF">ACFONP_05025</name>
</gene>
<keyword evidence="1" id="KW-0812">Transmembrane</keyword>
<reference evidence="3" key="1">
    <citation type="journal article" date="2019" name="Int. J. Syst. Evol. Microbiol.">
        <title>The Global Catalogue of Microorganisms (GCM) 10K type strain sequencing project: providing services to taxonomists for standard genome sequencing and annotation.</title>
        <authorList>
            <consortium name="The Broad Institute Genomics Platform"/>
            <consortium name="The Broad Institute Genome Sequencing Center for Infectious Disease"/>
            <person name="Wu L."/>
            <person name="Ma J."/>
        </authorList>
    </citation>
    <scope>NUCLEOTIDE SEQUENCE [LARGE SCALE GENOMIC DNA]</scope>
    <source>
        <strain evidence="3">KCTC 22245</strain>
    </source>
</reference>
<organism evidence="2 3">
    <name type="scientific">Parvularcula lutaonensis</name>
    <dbReference type="NCBI Taxonomy" id="491923"/>
    <lineage>
        <taxon>Bacteria</taxon>
        <taxon>Pseudomonadati</taxon>
        <taxon>Pseudomonadota</taxon>
        <taxon>Alphaproteobacteria</taxon>
        <taxon>Parvularculales</taxon>
        <taxon>Parvularculaceae</taxon>
        <taxon>Parvularcula</taxon>
    </lineage>
</organism>
<accession>A0ABV7M9S4</accession>
<feature type="transmembrane region" description="Helical" evidence="1">
    <location>
        <begin position="6"/>
        <end position="23"/>
    </location>
</feature>
<feature type="transmembrane region" description="Helical" evidence="1">
    <location>
        <begin position="72"/>
        <end position="98"/>
    </location>
</feature>
<protein>
    <submittedName>
        <fullName evidence="2">Uncharacterized protein</fullName>
    </submittedName>
</protein>
<keyword evidence="3" id="KW-1185">Reference proteome</keyword>
<sequence length="180" mass="20619">MLLTYYLVVLLILAVWYGGLRLWQRKIDEEITEGARFEYEHLRQADPDLLKGLDEDAFRKIFARVETPRAPAYTFAAVAVFLVTAPLMLAVTAITIGIMERTGVIPQPAEQAQRLKLSADGIQLVRTADLEALQLILQGWGGFFSFFSLLLFWVVVFYAVMRRYHARRPGSLREEVLRSR</sequence>
<name>A0ABV7M9S4_9PROT</name>
<keyword evidence="1" id="KW-1133">Transmembrane helix</keyword>
<evidence type="ECO:0000313" key="3">
    <source>
        <dbReference type="Proteomes" id="UP001595607"/>
    </source>
</evidence>
<comment type="caution">
    <text evidence="2">The sequence shown here is derived from an EMBL/GenBank/DDBJ whole genome shotgun (WGS) entry which is preliminary data.</text>
</comment>
<evidence type="ECO:0000313" key="2">
    <source>
        <dbReference type="EMBL" id="MFC3302090.1"/>
    </source>
</evidence>
<proteinExistence type="predicted"/>